<sequence length="839" mass="93298">MNQQQAYNLYYQQLYKLYWQMLWMQYLQALTQPQQGNHNNQKIADAANPSKQYYQIHQTDSQSSFPKLGNRNESQYFLDKLDYPPRRIVSLFNAVENSSYQKRLVRSRYTKLRKVAHIIQDTRASNLITDYVFDKDRGFMTDIISNSLSKNIWYNYAYDKLGNLRKRADINQNLSECFYYDNLNRMTNSSRYNNFGINCGNSPVAGHTELKNISYDGKGNITQKDNQTYSYQNANANTIGNSPHQVQTKGNQVFTYDSLGNNIKMTNFQTANGSFIDRNISYTTFNKVDRLYLGNDPNNPQSEAQYLYDTTRQKYARIDTENGETTVTYFIGNVEIEYNTNGQIAYKRQLGNYAIITETNNSTQETYLFTDHLGSVDTITDKSGRVLQSMSFSAWGERRLPNNWDDFTIPTVRDYLSDYTTRGFTGHEMVDAFGIINMGGRIYDAALGRVLQADPFVQDPTNTQSFNRYTYVFNNPLSYTDPSGYFSLRQALGMIIGAVIAFYTGGILGWDIFWVGFASGFASTLIITGNLKTALKAGIISGALAFAGNGFSNENPITAAANEAGQVAGGAKDAVQTTAQMEAAQQAVQAATRAAFKRLVVDIVSQIAQSIDPELGVAVSFLANTGNYSGLSAGKILRNLTSKYGNMKASQELERFARKNGMTLGELNLLLITASFLGNKIVGSRFEQEGYLNGNEDTQGIHGMFDRQNGGLIDATTTKGTQSNLNRVVGSFFDVVDVVLGYQGLITASGYDFIKNGNSDQLLYGHSLGAINANNLVSRGFASIAHLDSLPFGNVSVNGTTVHLSFIDAINGFIFGQILNPDAEMASCIHSMSCYHPGN</sequence>
<dbReference type="Gene3D" id="2.180.10.10">
    <property type="entry name" value="RHS repeat-associated core"/>
    <property type="match status" value="1"/>
</dbReference>
<organism evidence="1">
    <name type="scientific">hydrothermal vent metagenome</name>
    <dbReference type="NCBI Taxonomy" id="652676"/>
    <lineage>
        <taxon>unclassified sequences</taxon>
        <taxon>metagenomes</taxon>
        <taxon>ecological metagenomes</taxon>
    </lineage>
</organism>
<dbReference type="InterPro" id="IPR050708">
    <property type="entry name" value="T6SS_VgrG/RHS"/>
</dbReference>
<protein>
    <recommendedName>
        <fullName evidence="2">Rhs-family protein</fullName>
    </recommendedName>
</protein>
<dbReference type="EMBL" id="UOEW01000363">
    <property type="protein sequence ID" value="VAW42469.1"/>
    <property type="molecule type" value="Genomic_DNA"/>
</dbReference>
<name>A0A3B0VZP9_9ZZZZ</name>
<evidence type="ECO:0008006" key="2">
    <source>
        <dbReference type="Google" id="ProtNLM"/>
    </source>
</evidence>
<dbReference type="PANTHER" id="PTHR32305:SF15">
    <property type="entry name" value="PROTEIN RHSA-RELATED"/>
    <property type="match status" value="1"/>
</dbReference>
<reference evidence="1" key="1">
    <citation type="submission" date="2018-06" db="EMBL/GenBank/DDBJ databases">
        <authorList>
            <person name="Zhirakovskaya E."/>
        </authorList>
    </citation>
    <scope>NUCLEOTIDE SEQUENCE</scope>
</reference>
<gene>
    <name evidence="1" type="ORF">MNBD_GAMMA01-701</name>
</gene>
<dbReference type="NCBIfam" id="TIGR03696">
    <property type="entry name" value="Rhs_assc_core"/>
    <property type="match status" value="1"/>
</dbReference>
<proteinExistence type="predicted"/>
<dbReference type="AlphaFoldDB" id="A0A3B0VZP9"/>
<accession>A0A3B0VZP9</accession>
<dbReference type="PANTHER" id="PTHR32305">
    <property type="match status" value="1"/>
</dbReference>
<dbReference type="InterPro" id="IPR022385">
    <property type="entry name" value="Rhs_assc_core"/>
</dbReference>
<evidence type="ECO:0000313" key="1">
    <source>
        <dbReference type="EMBL" id="VAW42469.1"/>
    </source>
</evidence>